<dbReference type="InterPro" id="IPR020811">
    <property type="entry name" value="Enolase_N"/>
</dbReference>
<dbReference type="HAMAP" id="MF_00318">
    <property type="entry name" value="Enolase"/>
    <property type="match status" value="1"/>
</dbReference>
<dbReference type="SMART" id="SM01192">
    <property type="entry name" value="Enolase_C"/>
    <property type="match status" value="1"/>
</dbReference>
<comment type="similarity">
    <text evidence="3">Belongs to the enolase family.</text>
</comment>
<dbReference type="InterPro" id="IPR029017">
    <property type="entry name" value="Enolase-like_N"/>
</dbReference>
<keyword evidence="5" id="KW-0460">Magnesium</keyword>
<evidence type="ECO:0000313" key="11">
    <source>
        <dbReference type="EMBL" id="GAB1291274.1"/>
    </source>
</evidence>
<dbReference type="EC" id="4.2.1.11" evidence="4"/>
<organism evidence="11 12">
    <name type="scientific">Apodemus speciosus</name>
    <name type="common">Large Japanese field mouse</name>
    <dbReference type="NCBI Taxonomy" id="105296"/>
    <lineage>
        <taxon>Eukaryota</taxon>
        <taxon>Metazoa</taxon>
        <taxon>Chordata</taxon>
        <taxon>Craniata</taxon>
        <taxon>Vertebrata</taxon>
        <taxon>Euteleostomi</taxon>
        <taxon>Mammalia</taxon>
        <taxon>Eutheria</taxon>
        <taxon>Euarchontoglires</taxon>
        <taxon>Glires</taxon>
        <taxon>Rodentia</taxon>
        <taxon>Myomorpha</taxon>
        <taxon>Muroidea</taxon>
        <taxon>Muridae</taxon>
        <taxon>Murinae</taxon>
        <taxon>Apodemus</taxon>
    </lineage>
</organism>
<dbReference type="SUPFAM" id="SSF54826">
    <property type="entry name" value="Enolase N-terminal domain-like"/>
    <property type="match status" value="1"/>
</dbReference>
<dbReference type="PANTHER" id="PTHR11902">
    <property type="entry name" value="ENOLASE"/>
    <property type="match status" value="1"/>
</dbReference>
<dbReference type="SUPFAM" id="SSF51604">
    <property type="entry name" value="Enolase C-terminal domain-like"/>
    <property type="match status" value="1"/>
</dbReference>
<evidence type="ECO:0000313" key="12">
    <source>
        <dbReference type="Proteomes" id="UP001623349"/>
    </source>
</evidence>
<dbReference type="Proteomes" id="UP001623349">
    <property type="component" value="Unassembled WGS sequence"/>
</dbReference>
<evidence type="ECO:0000256" key="4">
    <source>
        <dbReference type="ARBA" id="ARBA00012058"/>
    </source>
</evidence>
<dbReference type="Pfam" id="PF03952">
    <property type="entry name" value="Enolase_N"/>
    <property type="match status" value="1"/>
</dbReference>
<dbReference type="InterPro" id="IPR020809">
    <property type="entry name" value="Enolase_CS"/>
</dbReference>
<keyword evidence="6" id="KW-0324">Glycolysis</keyword>
<comment type="cofactor">
    <cofactor evidence="1">
        <name>Mg(2+)</name>
        <dbReference type="ChEBI" id="CHEBI:18420"/>
    </cofactor>
</comment>
<evidence type="ECO:0000256" key="5">
    <source>
        <dbReference type="ARBA" id="ARBA00022842"/>
    </source>
</evidence>
<protein>
    <recommendedName>
        <fullName evidence="4">phosphopyruvate hydratase</fullName>
        <ecNumber evidence="4">4.2.1.11</ecNumber>
    </recommendedName>
    <alternativeName>
        <fullName evidence="8">2-phospho-D-glycerate hydro-lyase</fullName>
    </alternativeName>
</protein>
<evidence type="ECO:0000259" key="9">
    <source>
        <dbReference type="SMART" id="SM01192"/>
    </source>
</evidence>
<comment type="caution">
    <text evidence="11">The sequence shown here is derived from an EMBL/GenBank/DDBJ whole genome shotgun (WGS) entry which is preliminary data.</text>
</comment>
<dbReference type="PRINTS" id="PR00148">
    <property type="entry name" value="ENOLASE"/>
</dbReference>
<reference evidence="11 12" key="1">
    <citation type="submission" date="2024-08" db="EMBL/GenBank/DDBJ databases">
        <title>The draft genome of Apodemus speciosus.</title>
        <authorList>
            <person name="Nabeshima K."/>
            <person name="Suzuki S."/>
            <person name="Onuma M."/>
        </authorList>
    </citation>
    <scope>NUCLEOTIDE SEQUENCE [LARGE SCALE GENOMIC DNA]</scope>
    <source>
        <strain evidence="11">IB14-021</strain>
    </source>
</reference>
<dbReference type="SFLD" id="SFLDS00001">
    <property type="entry name" value="Enolase"/>
    <property type="match status" value="1"/>
</dbReference>
<evidence type="ECO:0000259" key="10">
    <source>
        <dbReference type="SMART" id="SM01193"/>
    </source>
</evidence>
<accession>A0ABQ0EW60</accession>
<feature type="domain" description="Enolase C-terminal TIM barrel" evidence="9">
    <location>
        <begin position="115"/>
        <end position="415"/>
    </location>
</feature>
<sequence length="415" mass="45010">MGLFRAAVPSGASTGIYEALELRDGDKQRYLGKGVLKAVDHINSRIAPALISSGLSVVEQEKLDNLMLELDGTENKSKFGANAILGVSLAVCKAGAAEKDLPLYRHIAQLAGNSDLILPVPAFNVINGGSHAGNKLAMQEFMILPVGAESFRDAMRLGAEVYTHSRGSSRTSMARTPLTWGMKVALPPISWRTAKGLELGPTQPSVTCPANLLLTIGPHWTAENFALELVKEAIDKAGYTEKMVIGMDVAASEFYRDGKYDLDFKSPADPSRYITGDQLGALYQDFVRNYPVVSIEDPFDQDDWAAWSKFTANVGIQIVGDDLTVTNPKRIERAVEEKACNCLLLKVNQIGSVTEAIQACKLAQENGWGVMVSHRSGETEDTFIADLVVGLCTGQIKTGAPCRSERLAKYNQLMR</sequence>
<dbReference type="PIRSF" id="PIRSF001400">
    <property type="entry name" value="Enolase"/>
    <property type="match status" value="1"/>
</dbReference>
<evidence type="ECO:0000256" key="2">
    <source>
        <dbReference type="ARBA" id="ARBA00005031"/>
    </source>
</evidence>
<gene>
    <name evidence="11" type="ORF">APTSU1_000650400</name>
</gene>
<evidence type="ECO:0000256" key="8">
    <source>
        <dbReference type="ARBA" id="ARBA00031125"/>
    </source>
</evidence>
<dbReference type="InterPro" id="IPR000941">
    <property type="entry name" value="Enolase"/>
</dbReference>
<dbReference type="InterPro" id="IPR036849">
    <property type="entry name" value="Enolase-like_C_sf"/>
</dbReference>
<evidence type="ECO:0000256" key="3">
    <source>
        <dbReference type="ARBA" id="ARBA00009604"/>
    </source>
</evidence>
<dbReference type="Pfam" id="PF00113">
    <property type="entry name" value="Enolase_C"/>
    <property type="match status" value="2"/>
</dbReference>
<evidence type="ECO:0000256" key="1">
    <source>
        <dbReference type="ARBA" id="ARBA00001946"/>
    </source>
</evidence>
<dbReference type="InterPro" id="IPR020810">
    <property type="entry name" value="Enolase_C"/>
</dbReference>
<dbReference type="PANTHER" id="PTHR11902:SF10">
    <property type="entry name" value="GAMMA-ENOLASE"/>
    <property type="match status" value="1"/>
</dbReference>
<dbReference type="SMART" id="SM01193">
    <property type="entry name" value="Enolase_N"/>
    <property type="match status" value="1"/>
</dbReference>
<proteinExistence type="inferred from homology"/>
<dbReference type="Gene3D" id="3.30.390.10">
    <property type="entry name" value="Enolase-like, N-terminal domain"/>
    <property type="match status" value="1"/>
</dbReference>
<dbReference type="EMBL" id="BAAFST010000006">
    <property type="protein sequence ID" value="GAB1291274.1"/>
    <property type="molecule type" value="Genomic_DNA"/>
</dbReference>
<dbReference type="PROSITE" id="PS00164">
    <property type="entry name" value="ENOLASE"/>
    <property type="match status" value="1"/>
</dbReference>
<name>A0ABQ0EW60_APOSI</name>
<feature type="domain" description="Enolase N-terminal" evidence="10">
    <location>
        <begin position="1"/>
        <end position="107"/>
    </location>
</feature>
<keyword evidence="7" id="KW-0456">Lyase</keyword>
<dbReference type="Gene3D" id="3.20.20.120">
    <property type="entry name" value="Enolase-like C-terminal domain"/>
    <property type="match status" value="1"/>
</dbReference>
<keyword evidence="12" id="KW-1185">Reference proteome</keyword>
<evidence type="ECO:0000256" key="7">
    <source>
        <dbReference type="ARBA" id="ARBA00023239"/>
    </source>
</evidence>
<evidence type="ECO:0000256" key="6">
    <source>
        <dbReference type="ARBA" id="ARBA00023152"/>
    </source>
</evidence>
<dbReference type="CDD" id="cd03313">
    <property type="entry name" value="enolase"/>
    <property type="match status" value="1"/>
</dbReference>
<comment type="pathway">
    <text evidence="2">Carbohydrate degradation; glycolysis; pyruvate from D-glyceraldehyde 3-phosphate: step 4/5.</text>
</comment>